<organism evidence="3 4">
    <name type="scientific">Chitinophaga defluvii</name>
    <dbReference type="NCBI Taxonomy" id="3163343"/>
    <lineage>
        <taxon>Bacteria</taxon>
        <taxon>Pseudomonadati</taxon>
        <taxon>Bacteroidota</taxon>
        <taxon>Chitinophagia</taxon>
        <taxon>Chitinophagales</taxon>
        <taxon>Chitinophagaceae</taxon>
        <taxon>Chitinophaga</taxon>
    </lineage>
</organism>
<dbReference type="RefSeq" id="WP_354662713.1">
    <property type="nucleotide sequence ID" value="NZ_JBEXAC010000002.1"/>
</dbReference>
<dbReference type="Pfam" id="PF05163">
    <property type="entry name" value="DinB"/>
    <property type="match status" value="1"/>
</dbReference>
<evidence type="ECO:0000313" key="4">
    <source>
        <dbReference type="Proteomes" id="UP001549749"/>
    </source>
</evidence>
<name>A0ABV2TAU4_9BACT</name>
<keyword evidence="2" id="KW-0479">Metal-binding</keyword>
<evidence type="ECO:0000256" key="1">
    <source>
        <dbReference type="ARBA" id="ARBA00008635"/>
    </source>
</evidence>
<reference evidence="3 4" key="1">
    <citation type="submission" date="2024-06" db="EMBL/GenBank/DDBJ databases">
        <title>Chitinophaga defluvii sp. nov., isolated from municipal sewage.</title>
        <authorList>
            <person name="Zhang L."/>
        </authorList>
    </citation>
    <scope>NUCLEOTIDE SEQUENCE [LARGE SCALE GENOMIC DNA]</scope>
    <source>
        <strain evidence="3 4">H8</strain>
    </source>
</reference>
<protein>
    <submittedName>
        <fullName evidence="3">DinB family protein</fullName>
    </submittedName>
</protein>
<keyword evidence="4" id="KW-1185">Reference proteome</keyword>
<dbReference type="SUPFAM" id="SSF109854">
    <property type="entry name" value="DinB/YfiT-like putative metalloenzymes"/>
    <property type="match status" value="1"/>
</dbReference>
<evidence type="ECO:0000256" key="2">
    <source>
        <dbReference type="ARBA" id="ARBA00022723"/>
    </source>
</evidence>
<dbReference type="Proteomes" id="UP001549749">
    <property type="component" value="Unassembled WGS sequence"/>
</dbReference>
<evidence type="ECO:0000313" key="3">
    <source>
        <dbReference type="EMBL" id="MET7000153.1"/>
    </source>
</evidence>
<dbReference type="Gene3D" id="1.20.120.450">
    <property type="entry name" value="dinb family like domain"/>
    <property type="match status" value="1"/>
</dbReference>
<proteinExistence type="inferred from homology"/>
<gene>
    <name evidence="3" type="ORF">ABR189_22370</name>
</gene>
<dbReference type="InterPro" id="IPR007837">
    <property type="entry name" value="DinB"/>
</dbReference>
<comment type="caution">
    <text evidence="3">The sequence shown here is derived from an EMBL/GenBank/DDBJ whole genome shotgun (WGS) entry which is preliminary data.</text>
</comment>
<dbReference type="EMBL" id="JBEXAC010000002">
    <property type="protein sequence ID" value="MET7000153.1"/>
    <property type="molecule type" value="Genomic_DNA"/>
</dbReference>
<sequence length="173" mass="19619">MENTAVKTPPVTSVPFMSAAELLDTWQGHRRLSRRVLEAFPEDQLTTFSIGGMRPYSQLAIEMIALAAGGIEGVATSNWDAAGRLFALNGRETPVTRQELLDLWDQITEQINTLWPQIPATRFHEKEMAFGQYEGVIYSSILYLIDNEIHHRGQGYVYLRALGIEPPPFWDRQ</sequence>
<accession>A0ABV2TAU4</accession>
<dbReference type="InterPro" id="IPR034660">
    <property type="entry name" value="DinB/YfiT-like"/>
</dbReference>
<comment type="similarity">
    <text evidence="1">Belongs to the DinB family.</text>
</comment>